<evidence type="ECO:0000259" key="2">
    <source>
        <dbReference type="Pfam" id="PF22243"/>
    </source>
</evidence>
<keyword evidence="1" id="KW-0732">Signal</keyword>
<dbReference type="HOGENOM" id="CLU_140211_0_0_10"/>
<reference evidence="3 4" key="1">
    <citation type="submission" date="2010-12" db="EMBL/GenBank/DDBJ databases">
        <authorList>
            <person name="Muzny D."/>
            <person name="Qin X."/>
            <person name="Deng J."/>
            <person name="Jiang H."/>
            <person name="Liu Y."/>
            <person name="Qu J."/>
            <person name="Song X.-Z."/>
            <person name="Zhang L."/>
            <person name="Thornton R."/>
            <person name="Coyle M."/>
            <person name="Francisco L."/>
            <person name="Jackson L."/>
            <person name="Javaid M."/>
            <person name="Korchina V."/>
            <person name="Kovar C."/>
            <person name="Mata R."/>
            <person name="Mathew T."/>
            <person name="Ngo R."/>
            <person name="Nguyen L."/>
            <person name="Nguyen N."/>
            <person name="Okwuonu G."/>
            <person name="Ongeri F."/>
            <person name="Pham C."/>
            <person name="Simmons D."/>
            <person name="Wilczek-Boney K."/>
            <person name="Hale W."/>
            <person name="Jakkamsetti A."/>
            <person name="Pham P."/>
            <person name="Ruth R."/>
            <person name="San Lucas F."/>
            <person name="Warren J."/>
            <person name="Zhang J."/>
            <person name="Zhao Z."/>
            <person name="Zhou C."/>
            <person name="Zhu D."/>
            <person name="Lee S."/>
            <person name="Bess C."/>
            <person name="Blankenburg K."/>
            <person name="Forbes L."/>
            <person name="Fu Q."/>
            <person name="Gubbala S."/>
            <person name="Hirani K."/>
            <person name="Jayaseelan J.C."/>
            <person name="Lara F."/>
            <person name="Munidasa M."/>
            <person name="Palculict T."/>
            <person name="Patil S."/>
            <person name="Pu L.-L."/>
            <person name="Saada N."/>
            <person name="Tang L."/>
            <person name="Weissenberger G."/>
            <person name="Zhu Y."/>
            <person name="Hemphill L."/>
            <person name="Shang Y."/>
            <person name="Youmans B."/>
            <person name="Ayvaz T."/>
            <person name="Ross M."/>
            <person name="Santibanez J."/>
            <person name="Aqrawi P."/>
            <person name="Gross S."/>
            <person name="Joshi V."/>
            <person name="Fowler G."/>
            <person name="Nazareth L."/>
            <person name="Reid J."/>
            <person name="Worley K."/>
            <person name="Petrosino J."/>
            <person name="Highlander S."/>
            <person name="Gibbs R."/>
        </authorList>
    </citation>
    <scope>NUCLEOTIDE SEQUENCE [LARGE SCALE GENOMIC DNA]</scope>
    <source>
        <strain evidence="3 4">DSM 15606</strain>
    </source>
</reference>
<feature type="chain" id="PRO_5003208369" description="DUF5018 domain-containing protein" evidence="1">
    <location>
        <begin position="23"/>
        <end position="152"/>
    </location>
</feature>
<feature type="signal peptide" evidence="1">
    <location>
        <begin position="1"/>
        <end position="22"/>
    </location>
</feature>
<organism evidence="3 4">
    <name type="scientific">Segatella salivae DSM 15606</name>
    <dbReference type="NCBI Taxonomy" id="888832"/>
    <lineage>
        <taxon>Bacteria</taxon>
        <taxon>Pseudomonadati</taxon>
        <taxon>Bacteroidota</taxon>
        <taxon>Bacteroidia</taxon>
        <taxon>Bacteroidales</taxon>
        <taxon>Prevotellaceae</taxon>
        <taxon>Segatella</taxon>
    </lineage>
</organism>
<gene>
    <name evidence="3" type="ORF">HMPREF9420_2811</name>
</gene>
<dbReference type="Proteomes" id="UP000003874">
    <property type="component" value="Unassembled WGS sequence"/>
</dbReference>
<evidence type="ECO:0000313" key="3">
    <source>
        <dbReference type="EMBL" id="EFV03062.1"/>
    </source>
</evidence>
<dbReference type="STRING" id="888832.HMPREF9420_2811"/>
<feature type="domain" description="DUF5018" evidence="2">
    <location>
        <begin position="36"/>
        <end position="146"/>
    </location>
</feature>
<dbReference type="AlphaFoldDB" id="E6MTJ3"/>
<keyword evidence="4" id="KW-1185">Reference proteome</keyword>
<name>E6MTJ3_9BACT</name>
<evidence type="ECO:0000256" key="1">
    <source>
        <dbReference type="SAM" id="SignalP"/>
    </source>
</evidence>
<dbReference type="Gene3D" id="2.60.40.4120">
    <property type="match status" value="1"/>
</dbReference>
<dbReference type="Pfam" id="PF22243">
    <property type="entry name" value="DUF5018-rel"/>
    <property type="match status" value="1"/>
</dbReference>
<evidence type="ECO:0000313" key="4">
    <source>
        <dbReference type="Proteomes" id="UP000003874"/>
    </source>
</evidence>
<dbReference type="OrthoDB" id="760804at2"/>
<dbReference type="EMBL" id="AEQO01000213">
    <property type="protein sequence ID" value="EFV03062.1"/>
    <property type="molecule type" value="Genomic_DNA"/>
</dbReference>
<dbReference type="RefSeq" id="WP_007136048.1">
    <property type="nucleotide sequence ID" value="NZ_GL629647.1"/>
</dbReference>
<accession>E6MTJ3</accession>
<protein>
    <recommendedName>
        <fullName evidence="2">DUF5018 domain-containing protein</fullName>
    </recommendedName>
</protein>
<sequence length="152" mass="16857">MKKFLYIIAAIFMAIIPTSCLQSGLEHLDEFSGCDITNGNVYWRYYGTEKNPASGEPVVKQVYLAASRSQDVENRIYTIRYTTKNIPEAERANFTEAKAVVALTISTAATIKPINGAPNLGVPGDWTKDNQYEVTAADGTKKIWTVVVEPYQ</sequence>
<dbReference type="eggNOG" id="ENOG5032VZN">
    <property type="taxonomic scope" value="Bacteria"/>
</dbReference>
<dbReference type="InterPro" id="IPR054460">
    <property type="entry name" value="DUF5018-rel"/>
</dbReference>
<comment type="caution">
    <text evidence="3">The sequence shown here is derived from an EMBL/GenBank/DDBJ whole genome shotgun (WGS) entry which is preliminary data.</text>
</comment>
<proteinExistence type="predicted"/>